<dbReference type="Gene3D" id="3.30.310.50">
    <property type="entry name" value="Alpha-D-phosphohexomutase, C-terminal domain"/>
    <property type="match status" value="1"/>
</dbReference>
<evidence type="ECO:0000313" key="1">
    <source>
        <dbReference type="EMBL" id="MFC3152753.1"/>
    </source>
</evidence>
<evidence type="ECO:0000313" key="2">
    <source>
        <dbReference type="Proteomes" id="UP001595476"/>
    </source>
</evidence>
<dbReference type="EMBL" id="JBHRSZ010000007">
    <property type="protein sequence ID" value="MFC3152753.1"/>
    <property type="molecule type" value="Genomic_DNA"/>
</dbReference>
<proteinExistence type="predicted"/>
<sequence length="92" mass="10355">MVQKKGAVTTSDGGRYIHKLCKHFTHRVPATWSEYEGTVNFDMGVCVMTAEAQTLTFVCEAENSSDLSEILDTVKGHFDRFAVKDQLVLNWL</sequence>
<reference evidence="2" key="1">
    <citation type="journal article" date="2019" name="Int. J. Syst. Evol. Microbiol.">
        <title>The Global Catalogue of Microorganisms (GCM) 10K type strain sequencing project: providing services to taxonomists for standard genome sequencing and annotation.</title>
        <authorList>
            <consortium name="The Broad Institute Genomics Platform"/>
            <consortium name="The Broad Institute Genome Sequencing Center for Infectious Disease"/>
            <person name="Wu L."/>
            <person name="Ma J."/>
        </authorList>
    </citation>
    <scope>NUCLEOTIDE SEQUENCE [LARGE SCALE GENOMIC DNA]</scope>
    <source>
        <strain evidence="2">KCTC 52438</strain>
    </source>
</reference>
<accession>A0ABV7HJD0</accession>
<dbReference type="Proteomes" id="UP001595476">
    <property type="component" value="Unassembled WGS sequence"/>
</dbReference>
<dbReference type="RefSeq" id="WP_386722678.1">
    <property type="nucleotide sequence ID" value="NZ_JBHRSZ010000007.1"/>
</dbReference>
<comment type="caution">
    <text evidence="1">The sequence shown here is derived from an EMBL/GenBank/DDBJ whole genome shotgun (WGS) entry which is preliminary data.</text>
</comment>
<protein>
    <submittedName>
        <fullName evidence="1">DUF2218 domain-containing protein</fullName>
    </submittedName>
</protein>
<dbReference type="InterPro" id="IPR014543">
    <property type="entry name" value="UCP028291"/>
</dbReference>
<gene>
    <name evidence="1" type="ORF">ACFOEK_17075</name>
</gene>
<dbReference type="Pfam" id="PF09981">
    <property type="entry name" value="DUF2218"/>
    <property type="match status" value="1"/>
</dbReference>
<name>A0ABV7HJD0_9GAMM</name>
<keyword evidence="2" id="KW-1185">Reference proteome</keyword>
<organism evidence="1 2">
    <name type="scientific">Litoribrevibacter euphylliae</name>
    <dbReference type="NCBI Taxonomy" id="1834034"/>
    <lineage>
        <taxon>Bacteria</taxon>
        <taxon>Pseudomonadati</taxon>
        <taxon>Pseudomonadota</taxon>
        <taxon>Gammaproteobacteria</taxon>
        <taxon>Oceanospirillales</taxon>
        <taxon>Oceanospirillaceae</taxon>
        <taxon>Litoribrevibacter</taxon>
    </lineage>
</organism>
<dbReference type="PIRSF" id="PIRSF028291">
    <property type="entry name" value="UCP028291"/>
    <property type="match status" value="1"/>
</dbReference>